<evidence type="ECO:0000256" key="4">
    <source>
        <dbReference type="ARBA" id="ARBA00022519"/>
    </source>
</evidence>
<reference evidence="10" key="1">
    <citation type="journal article" date="2020" name="Mol. Plant Microbe Interact.">
        <title>Genome Sequence of the Biocontrol Agent Coniothyrium minitans strain Conio (IMI 134523).</title>
        <authorList>
            <person name="Patel D."/>
            <person name="Shittu T.A."/>
            <person name="Baroncelli R."/>
            <person name="Muthumeenakshi S."/>
            <person name="Osborne T.H."/>
            <person name="Janganan T.K."/>
            <person name="Sreenivasaprasad S."/>
        </authorList>
    </citation>
    <scope>NUCLEOTIDE SEQUENCE</scope>
    <source>
        <strain evidence="10">Conio</strain>
    </source>
</reference>
<dbReference type="OrthoDB" id="10254418at2759"/>
<protein>
    <submittedName>
        <fullName evidence="10">YeeE/YedE family protein</fullName>
    </submittedName>
</protein>
<evidence type="ECO:0000256" key="9">
    <source>
        <dbReference type="SAM" id="SignalP"/>
    </source>
</evidence>
<feature type="transmembrane region" description="Helical" evidence="8">
    <location>
        <begin position="254"/>
        <end position="274"/>
    </location>
</feature>
<dbReference type="PANTHER" id="PTHR30574:SF1">
    <property type="entry name" value="SULPHUR TRANSPORT DOMAIN-CONTAINING PROTEIN"/>
    <property type="match status" value="1"/>
</dbReference>
<feature type="transmembrane region" description="Helical" evidence="8">
    <location>
        <begin position="195"/>
        <end position="215"/>
    </location>
</feature>
<keyword evidence="2" id="KW-0813">Transport</keyword>
<evidence type="ECO:0000256" key="6">
    <source>
        <dbReference type="ARBA" id="ARBA00022989"/>
    </source>
</evidence>
<dbReference type="GO" id="GO:0005886">
    <property type="term" value="C:plasma membrane"/>
    <property type="evidence" value="ECO:0007669"/>
    <property type="project" value="UniProtKB-SubCell"/>
</dbReference>
<evidence type="ECO:0000313" key="10">
    <source>
        <dbReference type="EMBL" id="KAF9738454.1"/>
    </source>
</evidence>
<keyword evidence="5 8" id="KW-0812">Transmembrane</keyword>
<feature type="chain" id="PRO_5040419082" evidence="9">
    <location>
        <begin position="21"/>
        <end position="341"/>
    </location>
</feature>
<dbReference type="Pfam" id="PF04143">
    <property type="entry name" value="Sulf_transp"/>
    <property type="match status" value="1"/>
</dbReference>
<name>A0A9P6GQN1_9PLEO</name>
<keyword evidence="7 8" id="KW-0472">Membrane</keyword>
<keyword evidence="11" id="KW-1185">Reference proteome</keyword>
<feature type="transmembrane region" description="Helical" evidence="8">
    <location>
        <begin position="44"/>
        <end position="64"/>
    </location>
</feature>
<evidence type="ECO:0000256" key="7">
    <source>
        <dbReference type="ARBA" id="ARBA00023136"/>
    </source>
</evidence>
<keyword evidence="9" id="KW-0732">Signal</keyword>
<dbReference type="AlphaFoldDB" id="A0A9P6GQN1"/>
<keyword evidence="3" id="KW-1003">Cell membrane</keyword>
<feature type="signal peptide" evidence="9">
    <location>
        <begin position="1"/>
        <end position="20"/>
    </location>
</feature>
<evidence type="ECO:0000256" key="5">
    <source>
        <dbReference type="ARBA" id="ARBA00022692"/>
    </source>
</evidence>
<comment type="subcellular location">
    <subcellularLocation>
        <location evidence="1">Cell inner membrane</location>
        <topology evidence="1">Multi-pass membrane protein</topology>
    </subcellularLocation>
</comment>
<organism evidence="10 11">
    <name type="scientific">Paraphaeosphaeria minitans</name>
    <dbReference type="NCBI Taxonomy" id="565426"/>
    <lineage>
        <taxon>Eukaryota</taxon>
        <taxon>Fungi</taxon>
        <taxon>Dikarya</taxon>
        <taxon>Ascomycota</taxon>
        <taxon>Pezizomycotina</taxon>
        <taxon>Dothideomycetes</taxon>
        <taxon>Pleosporomycetidae</taxon>
        <taxon>Pleosporales</taxon>
        <taxon>Massarineae</taxon>
        <taxon>Didymosphaeriaceae</taxon>
        <taxon>Paraphaeosphaeria</taxon>
    </lineage>
</organism>
<feature type="transmembrane region" description="Helical" evidence="8">
    <location>
        <begin position="286"/>
        <end position="304"/>
    </location>
</feature>
<feature type="transmembrane region" description="Helical" evidence="8">
    <location>
        <begin position="161"/>
        <end position="183"/>
    </location>
</feature>
<evidence type="ECO:0000313" key="11">
    <source>
        <dbReference type="Proteomes" id="UP000756921"/>
    </source>
</evidence>
<dbReference type="EMBL" id="WJXW01000003">
    <property type="protein sequence ID" value="KAF9738454.1"/>
    <property type="molecule type" value="Genomic_DNA"/>
</dbReference>
<dbReference type="PANTHER" id="PTHR30574">
    <property type="entry name" value="INNER MEMBRANE PROTEIN YEDE"/>
    <property type="match status" value="1"/>
</dbReference>
<feature type="transmembrane region" description="Helical" evidence="8">
    <location>
        <begin position="316"/>
        <end position="340"/>
    </location>
</feature>
<gene>
    <name evidence="10" type="ORF">PMIN01_03737</name>
</gene>
<keyword evidence="6 8" id="KW-1133">Transmembrane helix</keyword>
<dbReference type="Proteomes" id="UP000756921">
    <property type="component" value="Unassembled WGS sequence"/>
</dbReference>
<evidence type="ECO:0000256" key="2">
    <source>
        <dbReference type="ARBA" id="ARBA00022448"/>
    </source>
</evidence>
<comment type="caution">
    <text evidence="10">The sequence shown here is derived from an EMBL/GenBank/DDBJ whole genome shotgun (WGS) entry which is preliminary data.</text>
</comment>
<feature type="transmembrane region" description="Helical" evidence="8">
    <location>
        <begin position="85"/>
        <end position="110"/>
    </location>
</feature>
<keyword evidence="4" id="KW-0997">Cell inner membrane</keyword>
<dbReference type="InterPro" id="IPR007272">
    <property type="entry name" value="Sulf_transp_TsuA/YedE"/>
</dbReference>
<proteinExistence type="predicted"/>
<accession>A0A9P6GQN1</accession>
<evidence type="ECO:0000256" key="3">
    <source>
        <dbReference type="ARBA" id="ARBA00022475"/>
    </source>
</evidence>
<sequence>MSHTLLASTAAGALFGAALASSGVYAPSVIISQMHLSTFHMLKVFITASACSAVVIHLFDHLALSKSTPRAPSSLGLFGRYDGNLVGGLMVGLGMALTGACPGTVLVQLASGVRSGWYVLAGELVGGILHAGPVSAALEATRRNVRDLEGSGARRTVQSRLGVSTSVGVAGYVVLCLGMLGVATATAESASSAVGLAPVFGGLVIGAAQAATLLLTGNAVGVSTGYEVAGQYFWRLLGLSSKSKSGPAPPLRSLFFAGGIVAGALVFSYSGYAARAESVAGVEISAFRGVVGGLVMVLGARLAGGCTSGHGISGMSMLGISSFITVACMFAGGMGAAWFMG</sequence>
<evidence type="ECO:0000256" key="1">
    <source>
        <dbReference type="ARBA" id="ARBA00004429"/>
    </source>
</evidence>
<evidence type="ECO:0000256" key="8">
    <source>
        <dbReference type="SAM" id="Phobius"/>
    </source>
</evidence>